<dbReference type="GO" id="GO:0016491">
    <property type="term" value="F:oxidoreductase activity"/>
    <property type="evidence" value="ECO:0007669"/>
    <property type="project" value="UniProtKB-KW"/>
</dbReference>
<dbReference type="STRING" id="388280.SAMN04488057_107114"/>
<name>A0A1M7P7Z9_9BACT</name>
<dbReference type="AlphaFoldDB" id="A0A1M7P7Z9"/>
<dbReference type="Gene3D" id="3.30.1370.60">
    <property type="entry name" value="Hypothetical oxidoreductase yiak, domain 2"/>
    <property type="match status" value="1"/>
</dbReference>
<dbReference type="InterPro" id="IPR043143">
    <property type="entry name" value="Mal/L-sulf/L-lact_DH-like_NADP"/>
</dbReference>
<gene>
    <name evidence="2" type="ORF">SAMN04488057_107114</name>
</gene>
<protein>
    <submittedName>
        <fullName evidence="2">3-dehydro-L-gulonate 2-dehydrogenase</fullName>
    </submittedName>
</protein>
<dbReference type="EMBL" id="FRCY01000007">
    <property type="protein sequence ID" value="SHN12776.1"/>
    <property type="molecule type" value="Genomic_DNA"/>
</dbReference>
<sequence length="338" mass="37449">MEEEIRIPYVKLESTFAKVLQKYGFESEKAGICATLFARASLDGVPSHGLNRFPSFLDQIKKGQVKVDSRPKAEFSLPMMERWNGMLGPGMYNAYLAMDKAISMAREHGMGCVAMNNTNHWMRAGNYGWQAAEAGCIGICFTNTIPNMPPWGGSEPKLGNNPLVIAVPFRKQAIILDMAMTQYSYGKMSIFEKENADLPHPAGFDSSGALTRDPVHVLARQLALPIGLWKGAGLSLMLDLLASGLSGGKTTHEIGQQGEEYGISQFFLCFHLEKLQIDQRNLEGKLEQVIRDLKSSDVFDGMEVSYPGEKSFERRQENLTAGVPVSAEIWHQVRQILA</sequence>
<accession>A0A1M7P7Z9</accession>
<dbReference type="RefSeq" id="WP_073095137.1">
    <property type="nucleotide sequence ID" value="NZ_FRCY01000007.1"/>
</dbReference>
<dbReference type="PANTHER" id="PTHR11091">
    <property type="entry name" value="OXIDOREDUCTASE-RELATED"/>
    <property type="match status" value="1"/>
</dbReference>
<dbReference type="Pfam" id="PF02615">
    <property type="entry name" value="Ldh_2"/>
    <property type="match status" value="1"/>
</dbReference>
<dbReference type="InterPro" id="IPR043144">
    <property type="entry name" value="Mal/L-sulf/L-lact_DH-like_ah"/>
</dbReference>
<dbReference type="OrthoDB" id="9769447at2"/>
<reference evidence="2 3" key="1">
    <citation type="submission" date="2016-11" db="EMBL/GenBank/DDBJ databases">
        <authorList>
            <person name="Jaros S."/>
            <person name="Januszkiewicz K."/>
            <person name="Wedrychowicz H."/>
        </authorList>
    </citation>
    <scope>NUCLEOTIDE SEQUENCE [LARGE SCALE GENOMIC DNA]</scope>
    <source>
        <strain evidence="2 3">CGMCC 1.6102</strain>
    </source>
</reference>
<organism evidence="2 3">
    <name type="scientific">Cyclobacterium lianum</name>
    <dbReference type="NCBI Taxonomy" id="388280"/>
    <lineage>
        <taxon>Bacteria</taxon>
        <taxon>Pseudomonadati</taxon>
        <taxon>Bacteroidota</taxon>
        <taxon>Cytophagia</taxon>
        <taxon>Cytophagales</taxon>
        <taxon>Cyclobacteriaceae</taxon>
        <taxon>Cyclobacterium</taxon>
    </lineage>
</organism>
<dbReference type="Proteomes" id="UP000184513">
    <property type="component" value="Unassembled WGS sequence"/>
</dbReference>
<proteinExistence type="predicted"/>
<dbReference type="NCBIfam" id="NF009750">
    <property type="entry name" value="PRK13260.1"/>
    <property type="match status" value="1"/>
</dbReference>
<dbReference type="PANTHER" id="PTHR11091:SF3">
    <property type="entry name" value="2,3-DIKETO-L-GULONATE REDUCTASE"/>
    <property type="match status" value="1"/>
</dbReference>
<evidence type="ECO:0000256" key="1">
    <source>
        <dbReference type="ARBA" id="ARBA00023002"/>
    </source>
</evidence>
<evidence type="ECO:0000313" key="3">
    <source>
        <dbReference type="Proteomes" id="UP000184513"/>
    </source>
</evidence>
<evidence type="ECO:0000313" key="2">
    <source>
        <dbReference type="EMBL" id="SHN12776.1"/>
    </source>
</evidence>
<dbReference type="Gene3D" id="1.10.1530.10">
    <property type="match status" value="1"/>
</dbReference>
<dbReference type="SUPFAM" id="SSF89733">
    <property type="entry name" value="L-sulfolactate dehydrogenase-like"/>
    <property type="match status" value="1"/>
</dbReference>
<dbReference type="InterPro" id="IPR036111">
    <property type="entry name" value="Mal/L-sulfo/L-lacto_DH-like_sf"/>
</dbReference>
<dbReference type="InterPro" id="IPR003767">
    <property type="entry name" value="Malate/L-lactate_DH-like"/>
</dbReference>
<keyword evidence="3" id="KW-1185">Reference proteome</keyword>
<keyword evidence="1" id="KW-0560">Oxidoreductase</keyword>